<evidence type="ECO:0000259" key="7">
    <source>
        <dbReference type="Pfam" id="PF03828"/>
    </source>
</evidence>
<evidence type="ECO:0000256" key="6">
    <source>
        <dbReference type="SAM" id="MobiDB-lite"/>
    </source>
</evidence>
<dbReference type="Proteomes" id="UP001152747">
    <property type="component" value="Unassembled WGS sequence"/>
</dbReference>
<comment type="cofactor">
    <cofactor evidence="1">
        <name>Mn(2+)</name>
        <dbReference type="ChEBI" id="CHEBI:29035"/>
    </cofactor>
</comment>
<dbReference type="EMBL" id="CANHGI010000001">
    <property type="protein sequence ID" value="CAI5437604.1"/>
    <property type="molecule type" value="Genomic_DNA"/>
</dbReference>
<feature type="domain" description="Poly(A) RNA polymerase mitochondrial-like central palm" evidence="8">
    <location>
        <begin position="500"/>
        <end position="657"/>
    </location>
</feature>
<dbReference type="SUPFAM" id="SSF81301">
    <property type="entry name" value="Nucleotidyltransferase"/>
    <property type="match status" value="1"/>
</dbReference>
<organism evidence="9 10">
    <name type="scientific">Caenorhabditis angaria</name>
    <dbReference type="NCBI Taxonomy" id="860376"/>
    <lineage>
        <taxon>Eukaryota</taxon>
        <taxon>Metazoa</taxon>
        <taxon>Ecdysozoa</taxon>
        <taxon>Nematoda</taxon>
        <taxon>Chromadorea</taxon>
        <taxon>Rhabditida</taxon>
        <taxon>Rhabditina</taxon>
        <taxon>Rhabditomorpha</taxon>
        <taxon>Rhabditoidea</taxon>
        <taxon>Rhabditidae</taxon>
        <taxon>Peloderinae</taxon>
        <taxon>Caenorhabditis</taxon>
    </lineage>
</organism>
<dbReference type="Gene3D" id="3.30.460.10">
    <property type="entry name" value="Beta Polymerase, domain 2"/>
    <property type="match status" value="1"/>
</dbReference>
<evidence type="ECO:0000256" key="4">
    <source>
        <dbReference type="ARBA" id="ARBA00022723"/>
    </source>
</evidence>
<dbReference type="PANTHER" id="PTHR12271:SF117">
    <property type="entry name" value="PAP-ASSOCIATED DOMAIN-CONTAINING PROTEIN"/>
    <property type="match status" value="1"/>
</dbReference>
<feature type="region of interest" description="Disordered" evidence="6">
    <location>
        <begin position="305"/>
        <end position="432"/>
    </location>
</feature>
<evidence type="ECO:0000256" key="1">
    <source>
        <dbReference type="ARBA" id="ARBA00001936"/>
    </source>
</evidence>
<keyword evidence="10" id="KW-1185">Reference proteome</keyword>
<feature type="compositionally biased region" description="Acidic residues" evidence="6">
    <location>
        <begin position="369"/>
        <end position="389"/>
    </location>
</feature>
<feature type="compositionally biased region" description="Basic and acidic residues" evidence="6">
    <location>
        <begin position="418"/>
        <end position="432"/>
    </location>
</feature>
<feature type="compositionally biased region" description="Acidic residues" evidence="6">
    <location>
        <begin position="397"/>
        <end position="417"/>
    </location>
</feature>
<name>A0A9P1I6E4_9PELO</name>
<dbReference type="Pfam" id="PF22600">
    <property type="entry name" value="MTPAP-like_central"/>
    <property type="match status" value="1"/>
</dbReference>
<dbReference type="Gene3D" id="1.10.1410.10">
    <property type="match status" value="1"/>
</dbReference>
<keyword evidence="5" id="KW-0460">Magnesium</keyword>
<sequence length="840" mass="95967">MSRKRNRGQNQQSENSLYRVVRTIGYMNNHGALFTEAEMGKRQGNKPDNLGKFKRRLCFTGIPAAILSSQAVAHTVAAADEACCHAFIDNLKVYLPQKLVRPLFTARPDVNSPDLTNVKVFFEEIEELMKMHSREVGRLSQYEMTAVAREIGTYIRQELKKNLINKHGLISDHLEKSSKKSEPTSPISQKNGSNHLETNSKKSGSTTPISQKSFDQEIIDVEDDNDDVIFVDNNLAGPSEEPVKVSCIVENLRKEDLERKAHVEKNMDNFRRTAMDLQLKSPVSPGYYSPQNALVDFGKMRASKKGPPAIWSQARESSSRQEFVDDSNSSDSSPDEDVIPEKRRKLENDNDTSQMTLNLNLSEVSNDSEYVEEMSLIDEWNEDEDEESEERAGGNTEGEDEYLEEVEEEKAGEEQEEELKVNNETRKSISEDEKKVKKDFGVDLKKLYDGEESLEALEKRWPKNYERCLIGVVYNEKLARCVENIVCQIAEKSDKYVSQISQDTWKHYERNTQNRQVYQKKMDARGKLFEHIQKIFPEKQLAMHVTGSSINGCGSFNSDIDLCLCFPTTKHKGSNFDDFGGLRTESLKVLRRIERQMRRPHPKSFHAKLVNRCELISAKVPIIKMYLKQPFADLDIDINVNNIAGIYNSHLLHYYSQIDGRFVSMALLIKHWAIRNEINDAMSGTLNSYSLILLVVHFLQCGVRPAVLPNLQHLFPDKFDARLSLDQLNLFGEIIDRLPVRPPNLWSVGELLIGFFNYYANFNFSKTAISIRSGQAFERSTLTRDTDFYQIFIEEPFDAVNTARCVRRGPELNRIKKAFKAAAAAFNNPKFDLSDIQVAV</sequence>
<dbReference type="AlphaFoldDB" id="A0A9P1I6E4"/>
<feature type="compositionally biased region" description="Basic and acidic residues" evidence="6">
    <location>
        <begin position="339"/>
        <end position="348"/>
    </location>
</feature>
<feature type="domain" description="PAP-associated" evidence="7">
    <location>
        <begin position="747"/>
        <end position="800"/>
    </location>
</feature>
<comment type="caution">
    <text evidence="9">The sequence shown here is derived from an EMBL/GenBank/DDBJ whole genome shotgun (WGS) entry which is preliminary data.</text>
</comment>
<accession>A0A9P1I6E4</accession>
<comment type="cofactor">
    <cofactor evidence="2">
        <name>Mg(2+)</name>
        <dbReference type="ChEBI" id="CHEBI:18420"/>
    </cofactor>
</comment>
<dbReference type="OrthoDB" id="2274644at2759"/>
<keyword evidence="4" id="KW-0479">Metal-binding</keyword>
<protein>
    <recommendedName>
        <fullName evidence="11">PAP-associated domain-containing protein</fullName>
    </recommendedName>
</protein>
<evidence type="ECO:0000313" key="9">
    <source>
        <dbReference type="EMBL" id="CAI5437604.1"/>
    </source>
</evidence>
<evidence type="ECO:0000256" key="5">
    <source>
        <dbReference type="ARBA" id="ARBA00022842"/>
    </source>
</evidence>
<feature type="region of interest" description="Disordered" evidence="6">
    <location>
        <begin position="174"/>
        <end position="213"/>
    </location>
</feature>
<dbReference type="InterPro" id="IPR002058">
    <property type="entry name" value="PAP_assoc"/>
</dbReference>
<proteinExistence type="predicted"/>
<evidence type="ECO:0008006" key="11">
    <source>
        <dbReference type="Google" id="ProtNLM"/>
    </source>
</evidence>
<evidence type="ECO:0000256" key="2">
    <source>
        <dbReference type="ARBA" id="ARBA00001946"/>
    </source>
</evidence>
<gene>
    <name evidence="9" type="ORF">CAMP_LOCUS241</name>
</gene>
<dbReference type="CDD" id="cd05402">
    <property type="entry name" value="NT_PAP_TUTase"/>
    <property type="match status" value="1"/>
</dbReference>
<feature type="compositionally biased region" description="Polar residues" evidence="6">
    <location>
        <begin position="351"/>
        <end position="368"/>
    </location>
</feature>
<feature type="compositionally biased region" description="Polar residues" evidence="6">
    <location>
        <begin position="183"/>
        <end position="213"/>
    </location>
</feature>
<dbReference type="GO" id="GO:1990817">
    <property type="term" value="F:poly(A) RNA polymerase activity"/>
    <property type="evidence" value="ECO:0007669"/>
    <property type="project" value="UniProtKB-ARBA"/>
</dbReference>
<dbReference type="PANTHER" id="PTHR12271">
    <property type="entry name" value="POLY A POLYMERASE CID PAP -RELATED"/>
    <property type="match status" value="1"/>
</dbReference>
<keyword evidence="3" id="KW-0808">Transferase</keyword>
<dbReference type="SUPFAM" id="SSF81631">
    <property type="entry name" value="PAP/OAS1 substrate-binding domain"/>
    <property type="match status" value="1"/>
</dbReference>
<dbReference type="InterPro" id="IPR043519">
    <property type="entry name" value="NT_sf"/>
</dbReference>
<evidence type="ECO:0000256" key="3">
    <source>
        <dbReference type="ARBA" id="ARBA00022679"/>
    </source>
</evidence>
<dbReference type="GO" id="GO:0031123">
    <property type="term" value="P:RNA 3'-end processing"/>
    <property type="evidence" value="ECO:0007669"/>
    <property type="project" value="TreeGrafter"/>
</dbReference>
<dbReference type="InterPro" id="IPR054708">
    <property type="entry name" value="MTPAP-like_central"/>
</dbReference>
<reference evidence="9" key="1">
    <citation type="submission" date="2022-11" db="EMBL/GenBank/DDBJ databases">
        <authorList>
            <person name="Kikuchi T."/>
        </authorList>
    </citation>
    <scope>NUCLEOTIDE SEQUENCE</scope>
    <source>
        <strain evidence="9">PS1010</strain>
    </source>
</reference>
<evidence type="ECO:0000313" key="10">
    <source>
        <dbReference type="Proteomes" id="UP001152747"/>
    </source>
</evidence>
<dbReference type="Pfam" id="PF03828">
    <property type="entry name" value="PAP_assoc"/>
    <property type="match status" value="1"/>
</dbReference>
<evidence type="ECO:0000259" key="8">
    <source>
        <dbReference type="Pfam" id="PF22600"/>
    </source>
</evidence>
<dbReference type="GO" id="GO:0046872">
    <property type="term" value="F:metal ion binding"/>
    <property type="evidence" value="ECO:0007669"/>
    <property type="project" value="UniProtKB-KW"/>
</dbReference>